<organism evidence="1 2">
    <name type="scientific">Trichostrongylus colubriformis</name>
    <name type="common">Black scour worm</name>
    <dbReference type="NCBI Taxonomy" id="6319"/>
    <lineage>
        <taxon>Eukaryota</taxon>
        <taxon>Metazoa</taxon>
        <taxon>Ecdysozoa</taxon>
        <taxon>Nematoda</taxon>
        <taxon>Chromadorea</taxon>
        <taxon>Rhabditida</taxon>
        <taxon>Rhabditina</taxon>
        <taxon>Rhabditomorpha</taxon>
        <taxon>Strongyloidea</taxon>
        <taxon>Trichostrongylidae</taxon>
        <taxon>Trichostrongylus</taxon>
    </lineage>
</organism>
<dbReference type="Proteomes" id="UP001331761">
    <property type="component" value="Unassembled WGS sequence"/>
</dbReference>
<reference evidence="1 2" key="1">
    <citation type="submission" date="2019-10" db="EMBL/GenBank/DDBJ databases">
        <title>Assembly and Annotation for the nematode Trichostrongylus colubriformis.</title>
        <authorList>
            <person name="Martin J."/>
        </authorList>
    </citation>
    <scope>NUCLEOTIDE SEQUENCE [LARGE SCALE GENOMIC DNA]</scope>
    <source>
        <strain evidence="1">G859</strain>
        <tissue evidence="1">Whole worm</tissue>
    </source>
</reference>
<sequence>TNPEWGCSTRTVVDWEGEILCYDMRMPGTIMFKMLRPFNTNQKTCFDVESLCFELLSRLVRGLDASLMQVHHKYS</sequence>
<comment type="caution">
    <text evidence="1">The sequence shown here is derived from an EMBL/GenBank/DDBJ whole genome shotgun (WGS) entry which is preliminary data.</text>
</comment>
<evidence type="ECO:0000313" key="2">
    <source>
        <dbReference type="Proteomes" id="UP001331761"/>
    </source>
</evidence>
<protein>
    <submittedName>
        <fullName evidence="1">Uncharacterized protein</fullName>
    </submittedName>
</protein>
<name>A0AAN8IDB3_TRICO</name>
<feature type="non-terminal residue" evidence="1">
    <location>
        <position position="75"/>
    </location>
</feature>
<dbReference type="AlphaFoldDB" id="A0AAN8IDB3"/>
<gene>
    <name evidence="1" type="ORF">GCK32_019764</name>
</gene>
<feature type="non-terminal residue" evidence="1">
    <location>
        <position position="1"/>
    </location>
</feature>
<keyword evidence="2" id="KW-1185">Reference proteome</keyword>
<dbReference type="EMBL" id="WIXE01025366">
    <property type="protein sequence ID" value="KAK5964757.1"/>
    <property type="molecule type" value="Genomic_DNA"/>
</dbReference>
<proteinExistence type="predicted"/>
<accession>A0AAN8IDB3</accession>
<evidence type="ECO:0000313" key="1">
    <source>
        <dbReference type="EMBL" id="KAK5964757.1"/>
    </source>
</evidence>